<dbReference type="RefSeq" id="WP_272737692.1">
    <property type="nucleotide sequence ID" value="NZ_CP116942.1"/>
</dbReference>
<keyword evidence="3" id="KW-1185">Reference proteome</keyword>
<reference evidence="2" key="1">
    <citation type="submission" date="2023-01" db="EMBL/GenBank/DDBJ databases">
        <title>The diversity of Class Acidimicrobiia in South China Sea sediment environments and the proposal of Iamia marina sp. nov., a novel species of the genus Iamia.</title>
        <authorList>
            <person name="He Y."/>
            <person name="Tian X."/>
        </authorList>
    </citation>
    <scope>NUCLEOTIDE SEQUENCE</scope>
    <source>
        <strain evidence="2">DSM 19957</strain>
    </source>
</reference>
<feature type="region of interest" description="Disordered" evidence="1">
    <location>
        <begin position="36"/>
        <end position="111"/>
    </location>
</feature>
<dbReference type="PROSITE" id="PS51257">
    <property type="entry name" value="PROKAR_LIPOPROTEIN"/>
    <property type="match status" value="1"/>
</dbReference>
<evidence type="ECO:0000256" key="1">
    <source>
        <dbReference type="SAM" id="MobiDB-lite"/>
    </source>
</evidence>
<gene>
    <name evidence="2" type="ORF">PO878_05480</name>
</gene>
<evidence type="ECO:0000313" key="3">
    <source>
        <dbReference type="Proteomes" id="UP001216390"/>
    </source>
</evidence>
<dbReference type="KEGG" id="ima:PO878_05480"/>
<dbReference type="AlphaFoldDB" id="A0AAE9Y7K1"/>
<dbReference type="EMBL" id="CP116942">
    <property type="protein sequence ID" value="WCO68175.1"/>
    <property type="molecule type" value="Genomic_DNA"/>
</dbReference>
<evidence type="ECO:0000313" key="2">
    <source>
        <dbReference type="EMBL" id="WCO68175.1"/>
    </source>
</evidence>
<protein>
    <submittedName>
        <fullName evidence="2">Uncharacterized protein</fullName>
    </submittedName>
</protein>
<organism evidence="2 3">
    <name type="scientific">Iamia majanohamensis</name>
    <dbReference type="NCBI Taxonomy" id="467976"/>
    <lineage>
        <taxon>Bacteria</taxon>
        <taxon>Bacillati</taxon>
        <taxon>Actinomycetota</taxon>
        <taxon>Acidimicrobiia</taxon>
        <taxon>Acidimicrobiales</taxon>
        <taxon>Iamiaceae</taxon>
        <taxon>Iamia</taxon>
    </lineage>
</organism>
<feature type="compositionally biased region" description="Low complexity" evidence="1">
    <location>
        <begin position="73"/>
        <end position="84"/>
    </location>
</feature>
<name>A0AAE9Y7K1_9ACTN</name>
<proteinExistence type="predicted"/>
<accession>A0AAE9Y7K1</accession>
<sequence>MRATGGDAGGGRRRPRWWRAPLVLALLLGAAACSTPEPTAVVTDSEPLTSEAPPTDPPTTDDPIATDEPDPTPTTDAGGSDGPPSTSTETIPGDGFGCPASGDTSLFPCDDDDPGDDVWHVGSCLEYDAAGDAYNEVACAGARAFIKELAQPLGGTAGECFFDHVATVELTDEEMRVSGPGGGPAAAGSIWCVSDP</sequence>
<dbReference type="Proteomes" id="UP001216390">
    <property type="component" value="Chromosome"/>
</dbReference>